<dbReference type="AlphaFoldDB" id="A0AAU9IYJ6"/>
<feature type="compositionally biased region" description="Polar residues" evidence="2">
    <location>
        <begin position="1"/>
        <end position="12"/>
    </location>
</feature>
<name>A0AAU9IYJ6_9CILI</name>
<dbReference type="Proteomes" id="UP001162131">
    <property type="component" value="Unassembled WGS sequence"/>
</dbReference>
<accession>A0AAU9IYJ6</accession>
<protein>
    <submittedName>
        <fullName evidence="3">Uncharacterized protein</fullName>
    </submittedName>
</protein>
<feature type="compositionally biased region" description="Low complexity" evidence="2">
    <location>
        <begin position="26"/>
        <end position="36"/>
    </location>
</feature>
<gene>
    <name evidence="3" type="ORF">BSTOLATCC_MIC22078</name>
</gene>
<comment type="caution">
    <text evidence="3">The sequence shown here is derived from an EMBL/GenBank/DDBJ whole genome shotgun (WGS) entry which is preliminary data.</text>
</comment>
<evidence type="ECO:0000313" key="3">
    <source>
        <dbReference type="EMBL" id="CAG9318708.1"/>
    </source>
</evidence>
<feature type="coiled-coil region" evidence="1">
    <location>
        <begin position="167"/>
        <end position="208"/>
    </location>
</feature>
<organism evidence="3 4">
    <name type="scientific">Blepharisma stoltei</name>
    <dbReference type="NCBI Taxonomy" id="1481888"/>
    <lineage>
        <taxon>Eukaryota</taxon>
        <taxon>Sar</taxon>
        <taxon>Alveolata</taxon>
        <taxon>Ciliophora</taxon>
        <taxon>Postciliodesmatophora</taxon>
        <taxon>Heterotrichea</taxon>
        <taxon>Heterotrichida</taxon>
        <taxon>Blepharismidae</taxon>
        <taxon>Blepharisma</taxon>
    </lineage>
</organism>
<keyword evidence="1" id="KW-0175">Coiled coil</keyword>
<evidence type="ECO:0000256" key="1">
    <source>
        <dbReference type="SAM" id="Coils"/>
    </source>
</evidence>
<keyword evidence="4" id="KW-1185">Reference proteome</keyword>
<sequence length="368" mass="42894">MASFMRGTSASPRSRELSSHKPRSRPPSSHSKYKSPYPSPNETPNSAVKHAKHDSLILKENLNMVIPISNYFSAENNQKIHDIGRENYNKPNFEGNKLNDRDAGKKEFFMDFEEEENISFRQCEAPKRKENDRIDDQIREKIMENRKLLDMIKAKELEIQGKIYQENKEITEKVQENERILQQLELERHDLRIQNKILEQEKKKIKELSLIDKENSEVLAKNLELEKEIQSYKRFGISKNDYLVLQGQIKELEGIQDTLLSQNTQLKQELQNQQKINRTTSESSKILAQNAEELFEVYNELIKLSHLVKCYQKKEGVNLVQLLAKQYEIPQNLNIQVALSQVKNEINSLRTMASDVYAEQCGNVCISQ</sequence>
<feature type="region of interest" description="Disordered" evidence="2">
    <location>
        <begin position="1"/>
        <end position="51"/>
    </location>
</feature>
<evidence type="ECO:0000256" key="2">
    <source>
        <dbReference type="SAM" id="MobiDB-lite"/>
    </source>
</evidence>
<dbReference type="EMBL" id="CAJZBQ010000021">
    <property type="protein sequence ID" value="CAG9318708.1"/>
    <property type="molecule type" value="Genomic_DNA"/>
</dbReference>
<proteinExistence type="predicted"/>
<reference evidence="3" key="1">
    <citation type="submission" date="2021-09" db="EMBL/GenBank/DDBJ databases">
        <authorList>
            <consortium name="AG Swart"/>
            <person name="Singh M."/>
            <person name="Singh A."/>
            <person name="Seah K."/>
            <person name="Emmerich C."/>
        </authorList>
    </citation>
    <scope>NUCLEOTIDE SEQUENCE</scope>
    <source>
        <strain evidence="3">ATCC30299</strain>
    </source>
</reference>
<evidence type="ECO:0000313" key="4">
    <source>
        <dbReference type="Proteomes" id="UP001162131"/>
    </source>
</evidence>